<proteinExistence type="predicted"/>
<evidence type="ECO:0000313" key="1">
    <source>
        <dbReference type="EMBL" id="JAE28955.1"/>
    </source>
</evidence>
<dbReference type="AlphaFoldDB" id="A0A0A9GVB4"/>
<protein>
    <submittedName>
        <fullName evidence="1">Uncharacterized protein</fullName>
    </submittedName>
</protein>
<reference evidence="1" key="2">
    <citation type="journal article" date="2015" name="Data Brief">
        <title>Shoot transcriptome of the giant reed, Arundo donax.</title>
        <authorList>
            <person name="Barrero R.A."/>
            <person name="Guerrero F.D."/>
            <person name="Moolhuijzen P."/>
            <person name="Goolsby J.A."/>
            <person name="Tidwell J."/>
            <person name="Bellgard S.E."/>
            <person name="Bellgard M.I."/>
        </authorList>
    </citation>
    <scope>NUCLEOTIDE SEQUENCE</scope>
    <source>
        <tissue evidence="1">Shoot tissue taken approximately 20 cm above the soil surface</tissue>
    </source>
</reference>
<dbReference type="EMBL" id="GBRH01168941">
    <property type="protein sequence ID" value="JAE28955.1"/>
    <property type="molecule type" value="Transcribed_RNA"/>
</dbReference>
<accession>A0A0A9GVB4</accession>
<sequence>MYKNHVIFVCRINTSGTHTLFFIIPATATDLMLLYLEATYLSPLSSFSQSQLPLDYRNDP</sequence>
<name>A0A0A9GVB4_ARUDO</name>
<organism evidence="1">
    <name type="scientific">Arundo donax</name>
    <name type="common">Giant reed</name>
    <name type="synonym">Donax arundinaceus</name>
    <dbReference type="NCBI Taxonomy" id="35708"/>
    <lineage>
        <taxon>Eukaryota</taxon>
        <taxon>Viridiplantae</taxon>
        <taxon>Streptophyta</taxon>
        <taxon>Embryophyta</taxon>
        <taxon>Tracheophyta</taxon>
        <taxon>Spermatophyta</taxon>
        <taxon>Magnoliopsida</taxon>
        <taxon>Liliopsida</taxon>
        <taxon>Poales</taxon>
        <taxon>Poaceae</taxon>
        <taxon>PACMAD clade</taxon>
        <taxon>Arundinoideae</taxon>
        <taxon>Arundineae</taxon>
        <taxon>Arundo</taxon>
    </lineage>
</organism>
<reference evidence="1" key="1">
    <citation type="submission" date="2014-09" db="EMBL/GenBank/DDBJ databases">
        <authorList>
            <person name="Magalhaes I.L.F."/>
            <person name="Oliveira U."/>
            <person name="Santos F.R."/>
            <person name="Vidigal T.H.D.A."/>
            <person name="Brescovit A.D."/>
            <person name="Santos A.J."/>
        </authorList>
    </citation>
    <scope>NUCLEOTIDE SEQUENCE</scope>
    <source>
        <tissue evidence="1">Shoot tissue taken approximately 20 cm above the soil surface</tissue>
    </source>
</reference>